<keyword evidence="17" id="KW-0408">Iron</keyword>
<evidence type="ECO:0000256" key="7">
    <source>
        <dbReference type="ARBA" id="ARBA00012989"/>
    </source>
</evidence>
<reference evidence="24" key="1">
    <citation type="submission" date="2025-08" db="UniProtKB">
        <authorList>
            <consortium name="RefSeq"/>
        </authorList>
    </citation>
    <scope>IDENTIFICATION</scope>
    <source>
        <tissue evidence="24">Spleen</tissue>
    </source>
</reference>
<keyword evidence="13" id="KW-0274">FAD</keyword>
<evidence type="ECO:0000256" key="12">
    <source>
        <dbReference type="ARBA" id="ARBA00022723"/>
    </source>
</evidence>
<evidence type="ECO:0000256" key="11">
    <source>
        <dbReference type="ARBA" id="ARBA00022643"/>
    </source>
</evidence>
<dbReference type="PANTHER" id="PTHR43410">
    <property type="entry name" value="NITRIC OXIDE SYNTHASE OXYGENASE"/>
    <property type="match status" value="1"/>
</dbReference>
<dbReference type="InterPro" id="IPR050607">
    <property type="entry name" value="NOS"/>
</dbReference>
<keyword evidence="14" id="KW-0521">NADP</keyword>
<dbReference type="GO" id="GO:0004517">
    <property type="term" value="F:nitric-oxide synthase activity"/>
    <property type="evidence" value="ECO:0007669"/>
    <property type="project" value="UniProtKB-EC"/>
</dbReference>
<keyword evidence="15" id="KW-0112">Calmodulin-binding</keyword>
<comment type="subcellular location">
    <subcellularLocation>
        <location evidence="5">Cytoplasm</location>
        <location evidence="5">Cytosol</location>
    </subcellularLocation>
</comment>
<protein>
    <recommendedName>
        <fullName evidence="19">Nitric oxide synthase, inducible</fullName>
        <ecNumber evidence="7">1.14.13.39</ecNumber>
    </recommendedName>
    <alternativeName>
        <fullName evidence="21">Inducible NO synthase</fullName>
    </alternativeName>
    <alternativeName>
        <fullName evidence="20">NOS type II</fullName>
    </alternativeName>
    <alternativeName>
        <fullName evidence="22">Peptidyl-cysteine S-nitrosylase NOS2</fullName>
    </alternativeName>
</protein>
<comment type="similarity">
    <text evidence="6">Belongs to the NOS family.</text>
</comment>
<evidence type="ECO:0000256" key="3">
    <source>
        <dbReference type="ARBA" id="ARBA00001970"/>
    </source>
</evidence>
<evidence type="ECO:0000313" key="23">
    <source>
        <dbReference type="Proteomes" id="UP000515140"/>
    </source>
</evidence>
<organism evidence="23 24">
    <name type="scientific">Phascolarctos cinereus</name>
    <name type="common">Koala</name>
    <dbReference type="NCBI Taxonomy" id="38626"/>
    <lineage>
        <taxon>Eukaryota</taxon>
        <taxon>Metazoa</taxon>
        <taxon>Chordata</taxon>
        <taxon>Craniata</taxon>
        <taxon>Vertebrata</taxon>
        <taxon>Euteleostomi</taxon>
        <taxon>Mammalia</taxon>
        <taxon>Metatheria</taxon>
        <taxon>Diprotodontia</taxon>
        <taxon>Phascolarctidae</taxon>
        <taxon>Phascolarctos</taxon>
    </lineage>
</organism>
<comment type="cofactor">
    <cofactor evidence="1">
        <name>FMN</name>
        <dbReference type="ChEBI" id="CHEBI:58210"/>
    </cofactor>
</comment>
<evidence type="ECO:0000256" key="19">
    <source>
        <dbReference type="ARBA" id="ARBA00049771"/>
    </source>
</evidence>
<dbReference type="InterPro" id="IPR039261">
    <property type="entry name" value="FNR_nucleotide-bd"/>
</dbReference>
<comment type="cofactor">
    <cofactor evidence="2">
        <name>(6R)-L-erythro-5,6,7,8-tetrahydrobiopterin</name>
        <dbReference type="ChEBI" id="CHEBI:59560"/>
    </cofactor>
</comment>
<dbReference type="Gene3D" id="3.40.50.80">
    <property type="entry name" value="Nucleotide-binding domain of ferredoxin-NADP reductase (FNR) module"/>
    <property type="match status" value="1"/>
</dbReference>
<evidence type="ECO:0000256" key="21">
    <source>
        <dbReference type="ARBA" id="ARBA00049808"/>
    </source>
</evidence>
<evidence type="ECO:0000256" key="16">
    <source>
        <dbReference type="ARBA" id="ARBA00023002"/>
    </source>
</evidence>
<evidence type="ECO:0000256" key="17">
    <source>
        <dbReference type="ARBA" id="ARBA00023004"/>
    </source>
</evidence>
<name>A0A6P5I974_PHACI</name>
<evidence type="ECO:0000256" key="22">
    <source>
        <dbReference type="ARBA" id="ARBA00049812"/>
    </source>
</evidence>
<dbReference type="RefSeq" id="XP_020818842.1">
    <property type="nucleotide sequence ID" value="XM_020963183.1"/>
</dbReference>
<evidence type="ECO:0000313" key="24">
    <source>
        <dbReference type="RefSeq" id="XP_020818842.1"/>
    </source>
</evidence>
<evidence type="ECO:0000256" key="13">
    <source>
        <dbReference type="ARBA" id="ARBA00022827"/>
    </source>
</evidence>
<sequence length="104" mass="11991">MVYVQDILRQSLADEVIRALHEDKGHLYVCGDVRMAQDVAQTLKDLSANRLKMDEEQTENYFFQLKSQKRYHEDIFGAVFPYEVKTDPAASKPEEAKIPEAKLS</sequence>
<evidence type="ECO:0000256" key="20">
    <source>
        <dbReference type="ARBA" id="ARBA00049784"/>
    </source>
</evidence>
<evidence type="ECO:0000256" key="6">
    <source>
        <dbReference type="ARBA" id="ARBA00006267"/>
    </source>
</evidence>
<keyword evidence="23" id="KW-1185">Reference proteome</keyword>
<dbReference type="AlphaFoldDB" id="A0A6P5I974"/>
<evidence type="ECO:0000256" key="4">
    <source>
        <dbReference type="ARBA" id="ARBA00001974"/>
    </source>
</evidence>
<keyword evidence="8" id="KW-0963">Cytoplasm</keyword>
<evidence type="ECO:0000256" key="5">
    <source>
        <dbReference type="ARBA" id="ARBA00004514"/>
    </source>
</evidence>
<gene>
    <name evidence="24" type="primary">LOC110192176</name>
</gene>
<keyword evidence="16" id="KW-0560">Oxidoreductase</keyword>
<comment type="catalytic activity">
    <reaction evidence="18">
        <text>2 L-arginine + 3 NADPH + 4 O2 + H(+) = 2 L-citrulline + 2 nitric oxide + 3 NADP(+) + 4 H2O</text>
        <dbReference type="Rhea" id="RHEA:19897"/>
        <dbReference type="ChEBI" id="CHEBI:15377"/>
        <dbReference type="ChEBI" id="CHEBI:15378"/>
        <dbReference type="ChEBI" id="CHEBI:15379"/>
        <dbReference type="ChEBI" id="CHEBI:16480"/>
        <dbReference type="ChEBI" id="CHEBI:32682"/>
        <dbReference type="ChEBI" id="CHEBI:57743"/>
        <dbReference type="ChEBI" id="CHEBI:57783"/>
        <dbReference type="ChEBI" id="CHEBI:58349"/>
        <dbReference type="EC" id="1.14.13.39"/>
    </reaction>
    <physiologicalReaction direction="left-to-right" evidence="18">
        <dbReference type="Rhea" id="RHEA:19898"/>
    </physiologicalReaction>
</comment>
<dbReference type="InParanoid" id="A0A6P5I974"/>
<dbReference type="SUPFAM" id="SSF52343">
    <property type="entry name" value="Ferredoxin reductase-like, C-terminal NADP-linked domain"/>
    <property type="match status" value="1"/>
</dbReference>
<dbReference type="GO" id="GO:0005829">
    <property type="term" value="C:cytosol"/>
    <property type="evidence" value="ECO:0007669"/>
    <property type="project" value="UniProtKB-SubCell"/>
</dbReference>
<evidence type="ECO:0000256" key="10">
    <source>
        <dbReference type="ARBA" id="ARBA00022630"/>
    </source>
</evidence>
<proteinExistence type="inferred from homology"/>
<dbReference type="KEGG" id="pcw:110192176"/>
<keyword evidence="10" id="KW-0285">Flavoprotein</keyword>
<evidence type="ECO:0000256" key="9">
    <source>
        <dbReference type="ARBA" id="ARBA00022617"/>
    </source>
</evidence>
<evidence type="ECO:0000256" key="15">
    <source>
        <dbReference type="ARBA" id="ARBA00022860"/>
    </source>
</evidence>
<dbReference type="GO" id="GO:0005516">
    <property type="term" value="F:calmodulin binding"/>
    <property type="evidence" value="ECO:0007669"/>
    <property type="project" value="UniProtKB-KW"/>
</dbReference>
<evidence type="ECO:0000256" key="1">
    <source>
        <dbReference type="ARBA" id="ARBA00001917"/>
    </source>
</evidence>
<evidence type="ECO:0000256" key="2">
    <source>
        <dbReference type="ARBA" id="ARBA00001950"/>
    </source>
</evidence>
<evidence type="ECO:0000256" key="18">
    <source>
        <dbReference type="ARBA" id="ARBA00047419"/>
    </source>
</evidence>
<comment type="cofactor">
    <cofactor evidence="4">
        <name>FAD</name>
        <dbReference type="ChEBI" id="CHEBI:57692"/>
    </cofactor>
</comment>
<dbReference type="PANTHER" id="PTHR43410:SF4">
    <property type="entry name" value="NITRIC OXIDE SYNTHASE"/>
    <property type="match status" value="1"/>
</dbReference>
<accession>A0A6P5I974</accession>
<dbReference type="GO" id="GO:0046872">
    <property type="term" value="F:metal ion binding"/>
    <property type="evidence" value="ECO:0007669"/>
    <property type="project" value="UniProtKB-KW"/>
</dbReference>
<evidence type="ECO:0000256" key="8">
    <source>
        <dbReference type="ARBA" id="ARBA00022490"/>
    </source>
</evidence>
<keyword evidence="9" id="KW-0349">Heme</keyword>
<evidence type="ECO:0000256" key="14">
    <source>
        <dbReference type="ARBA" id="ARBA00022857"/>
    </source>
</evidence>
<dbReference type="Proteomes" id="UP000515140">
    <property type="component" value="Unplaced"/>
</dbReference>
<dbReference type="GeneID" id="110192176"/>
<keyword evidence="11" id="KW-0288">FMN</keyword>
<comment type="cofactor">
    <cofactor evidence="3">
        <name>heme b</name>
        <dbReference type="ChEBI" id="CHEBI:60344"/>
    </cofactor>
</comment>
<dbReference type="EC" id="1.14.13.39" evidence="7"/>
<keyword evidence="12" id="KW-0479">Metal-binding</keyword>